<keyword evidence="2" id="KW-1185">Reference proteome</keyword>
<dbReference type="Proteomes" id="UP001165302">
    <property type="component" value="Unassembled WGS sequence"/>
</dbReference>
<comment type="caution">
    <text evidence="1">The sequence shown here is derived from an EMBL/GenBank/DDBJ whole genome shotgun (WGS) entry which is preliminary data.</text>
</comment>
<evidence type="ECO:0000313" key="2">
    <source>
        <dbReference type="Proteomes" id="UP001165302"/>
    </source>
</evidence>
<gene>
    <name evidence="1" type="ORF">IPZ78_02610</name>
</gene>
<dbReference type="RefSeq" id="WP_225551377.1">
    <property type="nucleotide sequence ID" value="NZ_JADEYP010000003.1"/>
</dbReference>
<reference evidence="1" key="1">
    <citation type="submission" date="2020-10" db="EMBL/GenBank/DDBJ databases">
        <authorList>
            <person name="Lu T."/>
            <person name="Wang Q."/>
            <person name="Han X."/>
        </authorList>
    </citation>
    <scope>NUCLEOTIDE SEQUENCE</scope>
    <source>
        <strain evidence="1">WQ 366</strain>
    </source>
</reference>
<dbReference type="EMBL" id="JADEYP010000003">
    <property type="protein sequence ID" value="MCA5004042.1"/>
    <property type="molecule type" value="Genomic_DNA"/>
</dbReference>
<sequence length="266" mass="31691">MLKLNVLYLFLFHFILLSHTLFAQAVLKINDKHIINQQERMVYKQWDKDKFTPKKGFLSLNPQYWITWGLHPNYPKTDRRPLSPTGPQTLRMGMLLAMKESTDKYKHHSDTLSTTALTEIYNYTPQASTFDPLWNLYYKSELSPLLQEHIDPLKDFPEDLKRSLINKGVVDWYLEEFESLIQRLRIARGVFLDRGKRILSYHQILKEFRLLQNNWKAKVQYQTKYILLSKRLHTTEKSISFRTPQIPTAQTDIQIANKILMRIYTQ</sequence>
<protein>
    <submittedName>
        <fullName evidence="1">Uncharacterized protein</fullName>
    </submittedName>
</protein>
<accession>A0ABS7Z1K0</accession>
<name>A0ABS7Z1K0_9SPHI</name>
<organism evidence="1 2">
    <name type="scientific">Sphingobacterium bovistauri</name>
    <dbReference type="NCBI Taxonomy" id="2781959"/>
    <lineage>
        <taxon>Bacteria</taxon>
        <taxon>Pseudomonadati</taxon>
        <taxon>Bacteroidota</taxon>
        <taxon>Sphingobacteriia</taxon>
        <taxon>Sphingobacteriales</taxon>
        <taxon>Sphingobacteriaceae</taxon>
        <taxon>Sphingobacterium</taxon>
    </lineage>
</organism>
<proteinExistence type="predicted"/>
<evidence type="ECO:0000313" key="1">
    <source>
        <dbReference type="EMBL" id="MCA5004042.1"/>
    </source>
</evidence>